<gene>
    <name evidence="1" type="ORF">Patl1_11874</name>
</gene>
<evidence type="ECO:0000313" key="1">
    <source>
        <dbReference type="EMBL" id="KAJ0083157.1"/>
    </source>
</evidence>
<name>A0ACC1A8L5_9ROSI</name>
<keyword evidence="2" id="KW-1185">Reference proteome</keyword>
<sequence length="83" mass="8963">MALAQVQLPHNLDAILKEGDSQIDTSSDNLMEQLQGGICLNQNKLARFYAPTPSRFLQGVSPSFGEMIHFTGSGLAGQTQKSI</sequence>
<reference evidence="2" key="1">
    <citation type="journal article" date="2023" name="G3 (Bethesda)">
        <title>Genome assembly and association tests identify interacting loci associated with vigor, precocity, and sex in interspecific pistachio rootstocks.</title>
        <authorList>
            <person name="Palmer W."/>
            <person name="Jacygrad E."/>
            <person name="Sagayaradj S."/>
            <person name="Cavanaugh K."/>
            <person name="Han R."/>
            <person name="Bertier L."/>
            <person name="Beede B."/>
            <person name="Kafkas S."/>
            <person name="Golino D."/>
            <person name="Preece J."/>
            <person name="Michelmore R."/>
        </authorList>
    </citation>
    <scope>NUCLEOTIDE SEQUENCE [LARGE SCALE GENOMIC DNA]</scope>
</reference>
<organism evidence="1 2">
    <name type="scientific">Pistacia atlantica</name>
    <dbReference type="NCBI Taxonomy" id="434234"/>
    <lineage>
        <taxon>Eukaryota</taxon>
        <taxon>Viridiplantae</taxon>
        <taxon>Streptophyta</taxon>
        <taxon>Embryophyta</taxon>
        <taxon>Tracheophyta</taxon>
        <taxon>Spermatophyta</taxon>
        <taxon>Magnoliopsida</taxon>
        <taxon>eudicotyledons</taxon>
        <taxon>Gunneridae</taxon>
        <taxon>Pentapetalae</taxon>
        <taxon>rosids</taxon>
        <taxon>malvids</taxon>
        <taxon>Sapindales</taxon>
        <taxon>Anacardiaceae</taxon>
        <taxon>Pistacia</taxon>
    </lineage>
</organism>
<dbReference type="EMBL" id="CM047908">
    <property type="protein sequence ID" value="KAJ0083157.1"/>
    <property type="molecule type" value="Genomic_DNA"/>
</dbReference>
<protein>
    <submittedName>
        <fullName evidence="1">Uncharacterized protein</fullName>
    </submittedName>
</protein>
<dbReference type="Proteomes" id="UP001164250">
    <property type="component" value="Chromosome 12"/>
</dbReference>
<proteinExistence type="predicted"/>
<accession>A0ACC1A8L5</accession>
<evidence type="ECO:0000313" key="2">
    <source>
        <dbReference type="Proteomes" id="UP001164250"/>
    </source>
</evidence>
<comment type="caution">
    <text evidence="1">The sequence shown here is derived from an EMBL/GenBank/DDBJ whole genome shotgun (WGS) entry which is preliminary data.</text>
</comment>